<dbReference type="OrthoDB" id="18302at2759"/>
<proteinExistence type="inferred from homology"/>
<comment type="similarity">
    <text evidence="1">Belongs to the RMD1/sif2 family.</text>
</comment>
<name>A0A9W7L204_9STRA</name>
<dbReference type="EMBL" id="BRYA01000527">
    <property type="protein sequence ID" value="GMI21245.1"/>
    <property type="molecule type" value="Genomic_DNA"/>
</dbReference>
<feature type="compositionally biased region" description="Basic and acidic residues" evidence="2">
    <location>
        <begin position="48"/>
        <end position="57"/>
    </location>
</feature>
<gene>
    <name evidence="4" type="ORF">TrCOL_g1912</name>
</gene>
<sequence>MYGSTTPPSIPSRPRSTSSGDDLFDYDSATEDSSHSPAHHFLPSGEENNDKNSRETDQLLPSSGTRRTHGEDQNNNNNIPSRAIESREYSPLPGIGRLLHGGHTRGVRGVDAKSRRRHRKMKNSLKMLKVDSSSRLRSGSDAGDTYFERVSAYSAYEKVSFPMLINAAKAEACQYPSSTVAFGEVSREFMSRTLAGFNWGEWGWKLYDGDVLHFFLLDASEVEERSASSVESPVGTRPLGSRECDIFVYDYGCVVFWGLDASNEHNFIDALNPFSEGKRSPADMKDSSDTMYYAYADALEAVAVNGGSEVVGISFFDGCMSDSERFISVKNDRIVLHSKDRVLKLSLSFPMAQSCNLFILESLVTTLIEETRIYPAKLRTHGTFGLSLLATRKLMGRVYVDRCKVTLYSDLLEVPNFFWDDDIYEPVYQVMKSYLDLAPRMNVLNTRLTVLDDLLMMLNSLSESAHSSHLEWIIIWLIAIELLFQVGWNICVKDLDMFGMKDEYGWGGGE</sequence>
<feature type="region of interest" description="Disordered" evidence="2">
    <location>
        <begin position="1"/>
        <end position="120"/>
    </location>
</feature>
<dbReference type="AlphaFoldDB" id="A0A9W7L204"/>
<evidence type="ECO:0000256" key="1">
    <source>
        <dbReference type="ARBA" id="ARBA00008306"/>
    </source>
</evidence>
<feature type="compositionally biased region" description="Low complexity" evidence="2">
    <location>
        <begin position="1"/>
        <end position="19"/>
    </location>
</feature>
<dbReference type="InterPro" id="IPR051624">
    <property type="entry name" value="RMD1/Sad1-interacting"/>
</dbReference>
<dbReference type="PANTHER" id="PTHR16255">
    <property type="entry name" value="REQUIRED FOR MEIOTIC NUCLEAR DIVISION PROTEIN 1 HOMOLOG"/>
    <property type="match status" value="1"/>
</dbReference>
<protein>
    <recommendedName>
        <fullName evidence="3">DUF155 domain-containing protein</fullName>
    </recommendedName>
</protein>
<evidence type="ECO:0000313" key="5">
    <source>
        <dbReference type="Proteomes" id="UP001165065"/>
    </source>
</evidence>
<evidence type="ECO:0000256" key="2">
    <source>
        <dbReference type="SAM" id="MobiDB-lite"/>
    </source>
</evidence>
<dbReference type="Pfam" id="PF02582">
    <property type="entry name" value="DUF155"/>
    <property type="match status" value="1"/>
</dbReference>
<comment type="caution">
    <text evidence="4">The sequence shown here is derived from an EMBL/GenBank/DDBJ whole genome shotgun (WGS) entry which is preliminary data.</text>
</comment>
<dbReference type="InterPro" id="IPR003734">
    <property type="entry name" value="DUF155"/>
</dbReference>
<accession>A0A9W7L204</accession>
<dbReference type="Proteomes" id="UP001165065">
    <property type="component" value="Unassembled WGS sequence"/>
</dbReference>
<dbReference type="PANTHER" id="PTHR16255:SF1">
    <property type="entry name" value="REQUIRED FOR MEIOTIC NUCLEAR DIVISION PROTEIN 1 HOMOLOG"/>
    <property type="match status" value="1"/>
</dbReference>
<organism evidence="4 5">
    <name type="scientific">Triparma columacea</name>
    <dbReference type="NCBI Taxonomy" id="722753"/>
    <lineage>
        <taxon>Eukaryota</taxon>
        <taxon>Sar</taxon>
        <taxon>Stramenopiles</taxon>
        <taxon>Ochrophyta</taxon>
        <taxon>Bolidophyceae</taxon>
        <taxon>Parmales</taxon>
        <taxon>Triparmaceae</taxon>
        <taxon>Triparma</taxon>
    </lineage>
</organism>
<evidence type="ECO:0000313" key="4">
    <source>
        <dbReference type="EMBL" id="GMI21245.1"/>
    </source>
</evidence>
<feature type="domain" description="DUF155" evidence="3">
    <location>
        <begin position="246"/>
        <end position="445"/>
    </location>
</feature>
<reference evidence="5" key="1">
    <citation type="journal article" date="2023" name="Commun. Biol.">
        <title>Genome analysis of Parmales, the sister group of diatoms, reveals the evolutionary specialization of diatoms from phago-mixotrophs to photoautotrophs.</title>
        <authorList>
            <person name="Ban H."/>
            <person name="Sato S."/>
            <person name="Yoshikawa S."/>
            <person name="Yamada K."/>
            <person name="Nakamura Y."/>
            <person name="Ichinomiya M."/>
            <person name="Sato N."/>
            <person name="Blanc-Mathieu R."/>
            <person name="Endo H."/>
            <person name="Kuwata A."/>
            <person name="Ogata H."/>
        </authorList>
    </citation>
    <scope>NUCLEOTIDE SEQUENCE [LARGE SCALE GENOMIC DNA]</scope>
</reference>
<keyword evidence="5" id="KW-1185">Reference proteome</keyword>
<evidence type="ECO:0000259" key="3">
    <source>
        <dbReference type="Pfam" id="PF02582"/>
    </source>
</evidence>
<dbReference type="GO" id="GO:0005739">
    <property type="term" value="C:mitochondrion"/>
    <property type="evidence" value="ECO:0007669"/>
    <property type="project" value="UniProtKB-ARBA"/>
</dbReference>